<keyword evidence="2 6" id="KW-0963">Cytoplasm</keyword>
<dbReference type="SUPFAM" id="SSF54814">
    <property type="entry name" value="Prokaryotic type KH domain (KH-domain type II)"/>
    <property type="match status" value="2"/>
</dbReference>
<dbReference type="NCBIfam" id="TIGR01952">
    <property type="entry name" value="nusA_arch"/>
    <property type="match status" value="1"/>
</dbReference>
<gene>
    <name evidence="6" type="primary">nusA</name>
    <name evidence="8" type="ORF">ACFO9K_10125</name>
</gene>
<keyword evidence="4 6" id="KW-0805">Transcription regulation</keyword>
<reference evidence="8 9" key="1">
    <citation type="journal article" date="2019" name="Int. J. Syst. Evol. Microbiol.">
        <title>The Global Catalogue of Microorganisms (GCM) 10K type strain sequencing project: providing services to taxonomists for standard genome sequencing and annotation.</title>
        <authorList>
            <consortium name="The Broad Institute Genomics Platform"/>
            <consortium name="The Broad Institute Genome Sequencing Center for Infectious Disease"/>
            <person name="Wu L."/>
            <person name="Ma J."/>
        </authorList>
    </citation>
    <scope>NUCLEOTIDE SEQUENCE [LARGE SCALE GENOMIC DNA]</scope>
    <source>
        <strain evidence="8 9">XZYJ18</strain>
    </source>
</reference>
<evidence type="ECO:0000256" key="2">
    <source>
        <dbReference type="ARBA" id="ARBA00022490"/>
    </source>
</evidence>
<dbReference type="InterPro" id="IPR058582">
    <property type="entry name" value="KH_NusA_2nd"/>
</dbReference>
<evidence type="ECO:0000259" key="7">
    <source>
        <dbReference type="Pfam" id="PF26594"/>
    </source>
</evidence>
<sequence>MVVTLSDTARQFIALFEDETGATARDCVVFEDEEDGDERVVFLVKPGDMAQAIGSGGETVRNVESQLGKSVVLVEDADTPEAFVANALAPAAVYNVTVSEGDETVAYAEVDSEDTGIAIGEDGRNIAAAEKLAKRHYDIDDIQLT</sequence>
<comment type="function">
    <text evidence="6">Participates in transcription termination.</text>
</comment>
<dbReference type="Proteomes" id="UP001595945">
    <property type="component" value="Unassembled WGS sequence"/>
</dbReference>
<evidence type="ECO:0000313" key="9">
    <source>
        <dbReference type="Proteomes" id="UP001595945"/>
    </source>
</evidence>
<name>A0ABD5Q2E0_9EURY</name>
<dbReference type="InterPro" id="IPR015946">
    <property type="entry name" value="KH_dom-like_a/b"/>
</dbReference>
<dbReference type="CDD" id="cd22530">
    <property type="entry name" value="KH-II_NusA_arch_rpt1"/>
    <property type="match status" value="1"/>
</dbReference>
<dbReference type="GO" id="GO:0006353">
    <property type="term" value="P:DNA-templated transcription termination"/>
    <property type="evidence" value="ECO:0007669"/>
    <property type="project" value="UniProtKB-UniRule"/>
</dbReference>
<dbReference type="EMBL" id="JBHSHT010000001">
    <property type="protein sequence ID" value="MFC4824622.1"/>
    <property type="molecule type" value="Genomic_DNA"/>
</dbReference>
<evidence type="ECO:0000313" key="8">
    <source>
        <dbReference type="EMBL" id="MFC4824622.1"/>
    </source>
</evidence>
<dbReference type="InterPro" id="IPR010212">
    <property type="entry name" value="NusA_arc"/>
</dbReference>
<protein>
    <recommendedName>
        <fullName evidence="6">Probable transcription termination protein NusA</fullName>
    </recommendedName>
</protein>
<dbReference type="AlphaFoldDB" id="A0ABD5Q2E0"/>
<organism evidence="8 9">
    <name type="scientific">Halorussus aquaticus</name>
    <dbReference type="NCBI Taxonomy" id="2953748"/>
    <lineage>
        <taxon>Archaea</taxon>
        <taxon>Methanobacteriati</taxon>
        <taxon>Methanobacteriota</taxon>
        <taxon>Stenosarchaea group</taxon>
        <taxon>Halobacteria</taxon>
        <taxon>Halobacteriales</taxon>
        <taxon>Haladaptataceae</taxon>
        <taxon>Halorussus</taxon>
    </lineage>
</organism>
<dbReference type="GeneID" id="73044689"/>
<dbReference type="InterPro" id="IPR009019">
    <property type="entry name" value="KH_sf_prok-type"/>
</dbReference>
<dbReference type="Pfam" id="PF26594">
    <property type="entry name" value="KH_NusA_2nd"/>
    <property type="match status" value="1"/>
</dbReference>
<comment type="subcellular location">
    <subcellularLocation>
        <location evidence="6">Cytoplasm</location>
    </subcellularLocation>
</comment>
<comment type="caution">
    <text evidence="8">The sequence shown here is derived from an EMBL/GenBank/DDBJ whole genome shotgun (WGS) entry which is preliminary data.</text>
</comment>
<proteinExistence type="inferred from homology"/>
<dbReference type="PANTHER" id="PTHR22648">
    <property type="entry name" value="TRANSCRIPTION TERMINATION FACTOR NUSA"/>
    <property type="match status" value="1"/>
</dbReference>
<dbReference type="HAMAP" id="MF_00945_A">
    <property type="entry name" value="NusA_A"/>
    <property type="match status" value="1"/>
</dbReference>
<dbReference type="InterPro" id="IPR030842">
    <property type="entry name" value="TF_NusA_bacterial"/>
</dbReference>
<keyword evidence="9" id="KW-1185">Reference proteome</keyword>
<evidence type="ECO:0000256" key="5">
    <source>
        <dbReference type="ARBA" id="ARBA00023163"/>
    </source>
</evidence>
<evidence type="ECO:0000256" key="4">
    <source>
        <dbReference type="ARBA" id="ARBA00023015"/>
    </source>
</evidence>
<dbReference type="GO" id="GO:0005737">
    <property type="term" value="C:cytoplasm"/>
    <property type="evidence" value="ECO:0007669"/>
    <property type="project" value="UniProtKB-SubCell"/>
</dbReference>
<keyword evidence="1 6" id="KW-0806">Transcription termination</keyword>
<accession>A0ABD5Q2E0</accession>
<dbReference type="CDD" id="cd22531">
    <property type="entry name" value="KH-II_NusA_arch_rpt2"/>
    <property type="match status" value="1"/>
</dbReference>
<comment type="similarity">
    <text evidence="6">Belongs to the NusA family.</text>
</comment>
<dbReference type="RefSeq" id="WP_254269649.1">
    <property type="nucleotide sequence ID" value="NZ_CP100400.1"/>
</dbReference>
<dbReference type="GO" id="GO:0003723">
    <property type="term" value="F:RNA binding"/>
    <property type="evidence" value="ECO:0007669"/>
    <property type="project" value="UniProtKB-KW"/>
</dbReference>
<keyword evidence="3" id="KW-0694">RNA-binding</keyword>
<dbReference type="Gene3D" id="3.30.300.20">
    <property type="match status" value="2"/>
</dbReference>
<evidence type="ECO:0000256" key="1">
    <source>
        <dbReference type="ARBA" id="ARBA00022472"/>
    </source>
</evidence>
<dbReference type="PANTHER" id="PTHR22648:SF0">
    <property type="entry name" value="TRANSCRIPTION TERMINATION_ANTITERMINATION PROTEIN NUSA"/>
    <property type="match status" value="1"/>
</dbReference>
<evidence type="ECO:0000256" key="3">
    <source>
        <dbReference type="ARBA" id="ARBA00022884"/>
    </source>
</evidence>
<feature type="domain" description="NusA-like second KH" evidence="7">
    <location>
        <begin position="80"/>
        <end position="142"/>
    </location>
</feature>
<keyword evidence="5 6" id="KW-0804">Transcription</keyword>
<evidence type="ECO:0000256" key="6">
    <source>
        <dbReference type="HAMAP-Rule" id="MF_00945"/>
    </source>
</evidence>